<dbReference type="PANTHER" id="PTHR41317">
    <property type="entry name" value="PD-(D_E)XK NUCLEASE FAMILY TRANSPOSASE"/>
    <property type="match status" value="1"/>
</dbReference>
<keyword evidence="2" id="KW-1185">Reference proteome</keyword>
<dbReference type="EMBL" id="WUUL01000006">
    <property type="protein sequence ID" value="MXQ54041.1"/>
    <property type="molecule type" value="Genomic_DNA"/>
</dbReference>
<evidence type="ECO:0000313" key="1">
    <source>
        <dbReference type="EMBL" id="MXQ54041.1"/>
    </source>
</evidence>
<dbReference type="PANTHER" id="PTHR41317:SF1">
    <property type="entry name" value="PD-(D_E)XK NUCLEASE FAMILY TRANSPOSASE"/>
    <property type="match status" value="1"/>
</dbReference>
<accession>A0A6I4VU53</accession>
<sequence length="294" mass="34562">MTYDLLDPKNDFVFKRIFGSEKNTEILLAFLNRILHKDVEEPMLTEIVLLNPYTDKDSPSDKQSIFDIKAKRADGSIVNVEMQLFNRYDNEKRALYYWGKQYTEQLKEGEPYKRLKKCVVINILDFTIIQNERYHNVFRLWEDSERILFSEDEEIHILELSKLIGKSAPKTSGLLNWLLFLKTKNKRYWEVLKMNEPILGKAMKELEYLSQDEEARRLYEMRQKALHDEASSIAGAKEEGKKEGKLEEKEKVAKILLQENMDVPLIMKATGLTEDVILQLKSNIFSLKRKNESS</sequence>
<dbReference type="RefSeq" id="WP_160801404.1">
    <property type="nucleotide sequence ID" value="NZ_WUUL01000006.1"/>
</dbReference>
<dbReference type="InterPro" id="IPR010106">
    <property type="entry name" value="RpnA"/>
</dbReference>
<organism evidence="1 2">
    <name type="scientific">Shimazuella alba</name>
    <dbReference type="NCBI Taxonomy" id="2690964"/>
    <lineage>
        <taxon>Bacteria</taxon>
        <taxon>Bacillati</taxon>
        <taxon>Bacillota</taxon>
        <taxon>Bacilli</taxon>
        <taxon>Bacillales</taxon>
        <taxon>Thermoactinomycetaceae</taxon>
        <taxon>Shimazuella</taxon>
    </lineage>
</organism>
<comment type="caution">
    <text evidence="1">The sequence shown here is derived from an EMBL/GenBank/DDBJ whole genome shotgun (WGS) entry which is preliminary data.</text>
</comment>
<evidence type="ECO:0000313" key="2">
    <source>
        <dbReference type="Proteomes" id="UP000430692"/>
    </source>
</evidence>
<dbReference type="Pfam" id="PF12784">
    <property type="entry name" value="PDDEXK_2"/>
    <property type="match status" value="1"/>
</dbReference>
<dbReference type="NCBIfam" id="TIGR01784">
    <property type="entry name" value="T_den_put_tspse"/>
    <property type="match status" value="1"/>
</dbReference>
<proteinExistence type="predicted"/>
<gene>
    <name evidence="1" type="ORF">GSM42_09990</name>
</gene>
<dbReference type="Proteomes" id="UP000430692">
    <property type="component" value="Unassembled WGS sequence"/>
</dbReference>
<reference evidence="1 2" key="1">
    <citation type="submission" date="2019-12" db="EMBL/GenBank/DDBJ databases">
        <title>Whole-genome analyses of novel actinobacteria.</title>
        <authorList>
            <person name="Sahin N."/>
            <person name="Saygin H."/>
        </authorList>
    </citation>
    <scope>NUCLEOTIDE SEQUENCE [LARGE SCALE GENOMIC DNA]</scope>
    <source>
        <strain evidence="1 2">KC615</strain>
    </source>
</reference>
<name>A0A6I4VU53_9BACL</name>
<protein>
    <submittedName>
        <fullName evidence="1">Rpn family recombination-promoting nuclease/putative transposase</fullName>
    </submittedName>
</protein>
<dbReference type="AlphaFoldDB" id="A0A6I4VU53"/>